<keyword evidence="3" id="KW-1185">Reference proteome</keyword>
<dbReference type="Proteomes" id="UP000636505">
    <property type="component" value="Unassembled WGS sequence"/>
</dbReference>
<gene>
    <name evidence="2" type="ORF">IQ241_14715</name>
</gene>
<evidence type="ECO:0000313" key="3">
    <source>
        <dbReference type="Proteomes" id="UP000636505"/>
    </source>
</evidence>
<dbReference type="RefSeq" id="WP_193908477.1">
    <property type="nucleotide sequence ID" value="NZ_JADEXG010000034.1"/>
</dbReference>
<sequence>MQNPAVSTSMLLENYSFELSGKEPEQVANNWLSLYPSKWVMAAVVEAIYQGRYKVNSVNRILEYWGFRGQPNHHFDYTFASIVCRQLLEDAEHEAEQDKASQLEAAESMAPVSMAVPMGTSAAAPPGSTQLQALYPPQPSNMGQNHPNIDIQKWVRLPVRLSAHY</sequence>
<dbReference type="EMBL" id="JADEXG010000034">
    <property type="protein sequence ID" value="MBE9078532.1"/>
    <property type="molecule type" value="Genomic_DNA"/>
</dbReference>
<dbReference type="AlphaFoldDB" id="A0A8J7DC48"/>
<protein>
    <submittedName>
        <fullName evidence="2">Uncharacterized protein</fullName>
    </submittedName>
</protein>
<feature type="region of interest" description="Disordered" evidence="1">
    <location>
        <begin position="119"/>
        <end position="147"/>
    </location>
</feature>
<accession>A0A8J7DC48</accession>
<evidence type="ECO:0000256" key="1">
    <source>
        <dbReference type="SAM" id="MobiDB-lite"/>
    </source>
</evidence>
<evidence type="ECO:0000313" key="2">
    <source>
        <dbReference type="EMBL" id="MBE9078532.1"/>
    </source>
</evidence>
<comment type="caution">
    <text evidence="2">The sequence shown here is derived from an EMBL/GenBank/DDBJ whole genome shotgun (WGS) entry which is preliminary data.</text>
</comment>
<proteinExistence type="predicted"/>
<organism evidence="2 3">
    <name type="scientific">Vasconcelosia minhoensis LEGE 07310</name>
    <dbReference type="NCBI Taxonomy" id="915328"/>
    <lineage>
        <taxon>Bacteria</taxon>
        <taxon>Bacillati</taxon>
        <taxon>Cyanobacteriota</taxon>
        <taxon>Cyanophyceae</taxon>
        <taxon>Nodosilineales</taxon>
        <taxon>Cymatolegaceae</taxon>
        <taxon>Vasconcelosia</taxon>
        <taxon>Vasconcelosia minhoensis</taxon>
    </lineage>
</organism>
<reference evidence="2" key="1">
    <citation type="submission" date="2020-10" db="EMBL/GenBank/DDBJ databases">
        <authorList>
            <person name="Castelo-Branco R."/>
            <person name="Eusebio N."/>
            <person name="Adriana R."/>
            <person name="Vieira A."/>
            <person name="Brugerolle De Fraissinette N."/>
            <person name="Rezende De Castro R."/>
            <person name="Schneider M.P."/>
            <person name="Vasconcelos V."/>
            <person name="Leao P.N."/>
        </authorList>
    </citation>
    <scope>NUCLEOTIDE SEQUENCE</scope>
    <source>
        <strain evidence="2">LEGE 07310</strain>
    </source>
</reference>
<name>A0A8J7DC48_9CYAN</name>